<dbReference type="SUPFAM" id="SSF47095">
    <property type="entry name" value="HMG-box"/>
    <property type="match status" value="1"/>
</dbReference>
<reference evidence="2 3" key="1">
    <citation type="journal article" date="2024" name="BMC Genomics">
        <title>De novo assembly and annotation of Popillia japonica's genome with initial clues to its potential as an invasive pest.</title>
        <authorList>
            <person name="Cucini C."/>
            <person name="Boschi S."/>
            <person name="Funari R."/>
            <person name="Cardaioli E."/>
            <person name="Iannotti N."/>
            <person name="Marturano G."/>
            <person name="Paoli F."/>
            <person name="Bruttini M."/>
            <person name="Carapelli A."/>
            <person name="Frati F."/>
            <person name="Nardi F."/>
        </authorList>
    </citation>
    <scope>NUCLEOTIDE SEQUENCE [LARGE SCALE GENOMIC DNA]</scope>
    <source>
        <strain evidence="2">DMR45628</strain>
    </source>
</reference>
<sequence length="133" mass="14999">MMAKSTSESRAERCKKYTSKSGSASSREGFCAKFLGRSSDGQKGGKCHKPGPVTRNPFLNFLRDYRKKHCGKTVVQIARDGAKEWRCMSEQQKEQYIKSACLAPKKARKSRRRSRTRVRRSKRGSSGKSICSS</sequence>
<keyword evidence="3" id="KW-1185">Reference proteome</keyword>
<proteinExistence type="predicted"/>
<dbReference type="Gene3D" id="1.10.30.10">
    <property type="entry name" value="High mobility group box domain"/>
    <property type="match status" value="1"/>
</dbReference>
<dbReference type="CDD" id="cd00084">
    <property type="entry name" value="HMG-box_SF"/>
    <property type="match status" value="1"/>
</dbReference>
<feature type="compositionally biased region" description="Basic residues" evidence="1">
    <location>
        <begin position="105"/>
        <end position="125"/>
    </location>
</feature>
<dbReference type="AlphaFoldDB" id="A0AAW1IXE2"/>
<dbReference type="EMBL" id="JASPKY010000493">
    <property type="protein sequence ID" value="KAK9695047.1"/>
    <property type="molecule type" value="Genomic_DNA"/>
</dbReference>
<protein>
    <submittedName>
        <fullName evidence="2">Protamine and protamine like</fullName>
    </submittedName>
</protein>
<evidence type="ECO:0000256" key="1">
    <source>
        <dbReference type="SAM" id="MobiDB-lite"/>
    </source>
</evidence>
<evidence type="ECO:0000313" key="2">
    <source>
        <dbReference type="EMBL" id="KAK9695047.1"/>
    </source>
</evidence>
<dbReference type="GO" id="GO:0035092">
    <property type="term" value="P:sperm DNA condensation"/>
    <property type="evidence" value="ECO:0007669"/>
    <property type="project" value="InterPro"/>
</dbReference>
<dbReference type="Proteomes" id="UP001458880">
    <property type="component" value="Unassembled WGS sequence"/>
</dbReference>
<gene>
    <name evidence="2" type="ORF">QE152_g33137</name>
</gene>
<dbReference type="GO" id="GO:0005634">
    <property type="term" value="C:nucleus"/>
    <property type="evidence" value="ECO:0007669"/>
    <property type="project" value="UniProtKB-ARBA"/>
</dbReference>
<feature type="region of interest" description="Disordered" evidence="1">
    <location>
        <begin position="1"/>
        <end position="26"/>
    </location>
</feature>
<comment type="caution">
    <text evidence="2">The sequence shown here is derived from an EMBL/GenBank/DDBJ whole genome shotgun (WGS) entry which is preliminary data.</text>
</comment>
<accession>A0AAW1IXE2</accession>
<dbReference type="InterPro" id="IPR036910">
    <property type="entry name" value="HMG_box_dom_sf"/>
</dbReference>
<dbReference type="Pfam" id="PF06382">
    <property type="entry name" value="Protamine_like"/>
    <property type="match status" value="1"/>
</dbReference>
<feature type="region of interest" description="Disordered" evidence="1">
    <location>
        <begin position="99"/>
        <end position="133"/>
    </location>
</feature>
<dbReference type="InterPro" id="IPR024460">
    <property type="entry name" value="Protamine-like"/>
</dbReference>
<organism evidence="2 3">
    <name type="scientific">Popillia japonica</name>
    <name type="common">Japanese beetle</name>
    <dbReference type="NCBI Taxonomy" id="7064"/>
    <lineage>
        <taxon>Eukaryota</taxon>
        <taxon>Metazoa</taxon>
        <taxon>Ecdysozoa</taxon>
        <taxon>Arthropoda</taxon>
        <taxon>Hexapoda</taxon>
        <taxon>Insecta</taxon>
        <taxon>Pterygota</taxon>
        <taxon>Neoptera</taxon>
        <taxon>Endopterygota</taxon>
        <taxon>Coleoptera</taxon>
        <taxon>Polyphaga</taxon>
        <taxon>Scarabaeiformia</taxon>
        <taxon>Scarabaeidae</taxon>
        <taxon>Rutelinae</taxon>
        <taxon>Popillia</taxon>
    </lineage>
</organism>
<evidence type="ECO:0000313" key="3">
    <source>
        <dbReference type="Proteomes" id="UP001458880"/>
    </source>
</evidence>
<name>A0AAW1IXE2_POPJA</name>